<dbReference type="PANTHER" id="PTHR33164:SF43">
    <property type="entry name" value="HTH-TYPE TRANSCRIPTIONAL REPRESSOR YETL"/>
    <property type="match status" value="1"/>
</dbReference>
<sequence length="146" mass="16064">MTKFVNADVGHEHIATLMGRAIERIADTFADEVWKGLRPSQFRILEAIDRGADRTVDVARVLGMTKQGAGQHISTLTDLGYVAVSDDAGDRRTRRLRLTRQGSTMLARGHKRLAEIENEWSGLVGTDDYAAFRRVLVAVGGDSQAL</sequence>
<dbReference type="Pfam" id="PF12802">
    <property type="entry name" value="MarR_2"/>
    <property type="match status" value="1"/>
</dbReference>
<dbReference type="PROSITE" id="PS50995">
    <property type="entry name" value="HTH_MARR_2"/>
    <property type="match status" value="1"/>
</dbReference>
<dbReference type="RefSeq" id="WP_330431845.1">
    <property type="nucleotide sequence ID" value="NZ_JAZDUF010000002.1"/>
</dbReference>
<evidence type="ECO:0000313" key="2">
    <source>
        <dbReference type="EMBL" id="MEE3850168.1"/>
    </source>
</evidence>
<comment type="caution">
    <text evidence="2">The sequence shown here is derived from an EMBL/GenBank/DDBJ whole genome shotgun (WGS) entry which is preliminary data.</text>
</comment>
<dbReference type="InterPro" id="IPR036390">
    <property type="entry name" value="WH_DNA-bd_sf"/>
</dbReference>
<dbReference type="PANTHER" id="PTHR33164">
    <property type="entry name" value="TRANSCRIPTIONAL REGULATOR, MARR FAMILY"/>
    <property type="match status" value="1"/>
</dbReference>
<keyword evidence="3" id="KW-1185">Reference proteome</keyword>
<proteinExistence type="predicted"/>
<name>A0ABU7MBI7_9ACTN</name>
<feature type="domain" description="HTH marR-type" evidence="1">
    <location>
        <begin position="11"/>
        <end position="141"/>
    </location>
</feature>
<dbReference type="InterPro" id="IPR039422">
    <property type="entry name" value="MarR/SlyA-like"/>
</dbReference>
<organism evidence="2 3">
    <name type="scientific">Gordonia sesuvii</name>
    <dbReference type="NCBI Taxonomy" id="3116777"/>
    <lineage>
        <taxon>Bacteria</taxon>
        <taxon>Bacillati</taxon>
        <taxon>Actinomycetota</taxon>
        <taxon>Actinomycetes</taxon>
        <taxon>Mycobacteriales</taxon>
        <taxon>Gordoniaceae</taxon>
        <taxon>Gordonia</taxon>
    </lineage>
</organism>
<reference evidence="2 3" key="1">
    <citation type="submission" date="2024-01" db="EMBL/GenBank/DDBJ databases">
        <title>Draft genome sequence of Gordonia sp. LSe1-13.</title>
        <authorList>
            <person name="Suphannarot A."/>
            <person name="Mingma R."/>
        </authorList>
    </citation>
    <scope>NUCLEOTIDE SEQUENCE [LARGE SCALE GENOMIC DNA]</scope>
    <source>
        <strain evidence="2 3">LSe1-13</strain>
    </source>
</reference>
<dbReference type="EMBL" id="JAZDUF010000002">
    <property type="protein sequence ID" value="MEE3850168.1"/>
    <property type="molecule type" value="Genomic_DNA"/>
</dbReference>
<dbReference type="InterPro" id="IPR000835">
    <property type="entry name" value="HTH_MarR-typ"/>
</dbReference>
<dbReference type="InterPro" id="IPR036388">
    <property type="entry name" value="WH-like_DNA-bd_sf"/>
</dbReference>
<accession>A0ABU7MBI7</accession>
<evidence type="ECO:0000259" key="1">
    <source>
        <dbReference type="PROSITE" id="PS50995"/>
    </source>
</evidence>
<evidence type="ECO:0000313" key="3">
    <source>
        <dbReference type="Proteomes" id="UP001347146"/>
    </source>
</evidence>
<gene>
    <name evidence="2" type="ORF">VZC37_07470</name>
</gene>
<dbReference type="Proteomes" id="UP001347146">
    <property type="component" value="Unassembled WGS sequence"/>
</dbReference>
<dbReference type="Gene3D" id="1.10.10.10">
    <property type="entry name" value="Winged helix-like DNA-binding domain superfamily/Winged helix DNA-binding domain"/>
    <property type="match status" value="1"/>
</dbReference>
<dbReference type="SUPFAM" id="SSF46785">
    <property type="entry name" value="Winged helix' DNA-binding domain"/>
    <property type="match status" value="1"/>
</dbReference>
<protein>
    <submittedName>
        <fullName evidence="2">Helix-turn-helix domain-containing protein</fullName>
    </submittedName>
</protein>